<keyword evidence="5" id="KW-0680">Restriction system</keyword>
<evidence type="ECO:0000256" key="6">
    <source>
        <dbReference type="ARBA" id="ARBA00023125"/>
    </source>
</evidence>
<dbReference type="SUPFAM" id="SSF53335">
    <property type="entry name" value="S-adenosyl-L-methionine-dependent methyltransferases"/>
    <property type="match status" value="1"/>
</dbReference>
<evidence type="ECO:0000256" key="4">
    <source>
        <dbReference type="ARBA" id="ARBA00022691"/>
    </source>
</evidence>
<keyword evidence="6" id="KW-0238">DNA-binding</keyword>
<comment type="caution">
    <text evidence="10">The sequence shown here is derived from an EMBL/GenBank/DDBJ whole genome shotgun (WGS) entry which is preliminary data.</text>
</comment>
<protein>
    <recommendedName>
        <fullName evidence="8">Methyltransferase</fullName>
        <ecNumber evidence="8">2.1.1.-</ecNumber>
    </recommendedName>
</protein>
<dbReference type="EMBL" id="JACNJH010000281">
    <property type="protein sequence ID" value="MBC8363260.1"/>
    <property type="molecule type" value="Genomic_DNA"/>
</dbReference>
<dbReference type="GO" id="GO:0008170">
    <property type="term" value="F:N-methyltransferase activity"/>
    <property type="evidence" value="ECO:0007669"/>
    <property type="project" value="InterPro"/>
</dbReference>
<comment type="similarity">
    <text evidence="1">Belongs to the N(4)/N(6)-methyltransferase family. N(4) subfamily.</text>
</comment>
<dbReference type="Pfam" id="PF01555">
    <property type="entry name" value="N6_N4_Mtase"/>
    <property type="match status" value="1"/>
</dbReference>
<reference evidence="10 11" key="1">
    <citation type="submission" date="2020-08" db="EMBL/GenBank/DDBJ databases">
        <title>Bridging the membrane lipid divide: bacteria of the FCB group superphylum have the potential to synthesize archaeal ether lipids.</title>
        <authorList>
            <person name="Villanueva L."/>
            <person name="Von Meijenfeldt F.A.B."/>
            <person name="Westbye A.B."/>
            <person name="Yadav S."/>
            <person name="Hopmans E.C."/>
            <person name="Dutilh B.E."/>
            <person name="Sinninghe Damste J.S."/>
        </authorList>
    </citation>
    <scope>NUCLEOTIDE SEQUENCE [LARGE SCALE GENOMIC DNA]</scope>
    <source>
        <strain evidence="10">NIOZ-UU30</strain>
    </source>
</reference>
<accession>A0A8J6TIK6</accession>
<evidence type="ECO:0000256" key="8">
    <source>
        <dbReference type="RuleBase" id="RU362026"/>
    </source>
</evidence>
<dbReference type="Gene3D" id="3.40.50.150">
    <property type="entry name" value="Vaccinia Virus protein VP39"/>
    <property type="match status" value="1"/>
</dbReference>
<dbReference type="InterPro" id="IPR002941">
    <property type="entry name" value="DNA_methylase_N4/N6"/>
</dbReference>
<dbReference type="AlphaFoldDB" id="A0A8J6TIK6"/>
<feature type="domain" description="DNA methylase N-4/N-6" evidence="9">
    <location>
        <begin position="23"/>
        <end position="266"/>
    </location>
</feature>
<keyword evidence="4" id="KW-0949">S-adenosyl-L-methionine</keyword>
<evidence type="ECO:0000256" key="2">
    <source>
        <dbReference type="ARBA" id="ARBA00022603"/>
    </source>
</evidence>
<proteinExistence type="inferred from homology"/>
<dbReference type="GO" id="GO:0009307">
    <property type="term" value="P:DNA restriction-modification system"/>
    <property type="evidence" value="ECO:0007669"/>
    <property type="project" value="UniProtKB-KW"/>
</dbReference>
<dbReference type="InterPro" id="IPR029063">
    <property type="entry name" value="SAM-dependent_MTases_sf"/>
</dbReference>
<evidence type="ECO:0000313" key="11">
    <source>
        <dbReference type="Proteomes" id="UP000603434"/>
    </source>
</evidence>
<name>A0A8J6TIK6_9BACT</name>
<sequence>MKAKHRIYFKNCTQMDEIEDNSVDLTVTSPPYPMIEMWDSVFSKQNPLIEAALIKGEGLKSFELMHDILDFIWAEVYRVLKPGGFACINIGDATRTINGNFVLYPNHMRILKTALELGFSALPCILWRKQTNAPNKFMGSGMLPAGAYVTLEHEYILILRKGPKREFKKEEEKKIRRESAFFWEERNSWFSDVWFDVKGTPQALNDKDVRKRSAAYPFEVVYRLINMYSAKGDTVLDPFLGTGTTTAAAIASGRNSIGYEIDSTLENVIDRIKDAVVDSSKQFIRRRLARHMEFVVERLTTKGGFKYENEHYGFPVMTAQEKELIFNDPLNITQAETGVFEVEYSDRPQPEFCKNWSKELKQKDLGLITEQIYYSSPDKNSTQMKLF</sequence>
<dbReference type="InterPro" id="IPR017985">
    <property type="entry name" value="MeTrfase_CN4_CS"/>
</dbReference>
<comment type="catalytic activity">
    <reaction evidence="7">
        <text>a 2'-deoxycytidine in DNA + S-adenosyl-L-methionine = an N(4)-methyl-2'-deoxycytidine in DNA + S-adenosyl-L-homocysteine + H(+)</text>
        <dbReference type="Rhea" id="RHEA:16857"/>
        <dbReference type="Rhea" id="RHEA-COMP:11369"/>
        <dbReference type="Rhea" id="RHEA-COMP:13674"/>
        <dbReference type="ChEBI" id="CHEBI:15378"/>
        <dbReference type="ChEBI" id="CHEBI:57856"/>
        <dbReference type="ChEBI" id="CHEBI:59789"/>
        <dbReference type="ChEBI" id="CHEBI:85452"/>
        <dbReference type="ChEBI" id="CHEBI:137933"/>
        <dbReference type="EC" id="2.1.1.113"/>
    </reaction>
</comment>
<evidence type="ECO:0000256" key="5">
    <source>
        <dbReference type="ARBA" id="ARBA00022747"/>
    </source>
</evidence>
<evidence type="ECO:0000259" key="9">
    <source>
        <dbReference type="Pfam" id="PF01555"/>
    </source>
</evidence>
<keyword evidence="2" id="KW-0489">Methyltransferase</keyword>
<evidence type="ECO:0000256" key="1">
    <source>
        <dbReference type="ARBA" id="ARBA00010203"/>
    </source>
</evidence>
<keyword evidence="3" id="KW-0808">Transferase</keyword>
<evidence type="ECO:0000256" key="7">
    <source>
        <dbReference type="ARBA" id="ARBA00049120"/>
    </source>
</evidence>
<organism evidence="10 11">
    <name type="scientific">Candidatus Desulfatibia profunda</name>
    <dbReference type="NCBI Taxonomy" id="2841695"/>
    <lineage>
        <taxon>Bacteria</taxon>
        <taxon>Pseudomonadati</taxon>
        <taxon>Thermodesulfobacteriota</taxon>
        <taxon>Desulfobacteria</taxon>
        <taxon>Desulfobacterales</taxon>
        <taxon>Desulfobacterales incertae sedis</taxon>
        <taxon>Candidatus Desulfatibia</taxon>
    </lineage>
</organism>
<dbReference type="PRINTS" id="PR00508">
    <property type="entry name" value="S21N4MTFRASE"/>
</dbReference>
<dbReference type="EC" id="2.1.1.-" evidence="8"/>
<gene>
    <name evidence="10" type="ORF">H8E23_17905</name>
</gene>
<dbReference type="GO" id="GO:0032259">
    <property type="term" value="P:methylation"/>
    <property type="evidence" value="ECO:0007669"/>
    <property type="project" value="UniProtKB-KW"/>
</dbReference>
<dbReference type="GO" id="GO:0003677">
    <property type="term" value="F:DNA binding"/>
    <property type="evidence" value="ECO:0007669"/>
    <property type="project" value="UniProtKB-KW"/>
</dbReference>
<dbReference type="InterPro" id="IPR001091">
    <property type="entry name" value="RM_Methyltransferase"/>
</dbReference>
<dbReference type="Proteomes" id="UP000603434">
    <property type="component" value="Unassembled WGS sequence"/>
</dbReference>
<evidence type="ECO:0000313" key="10">
    <source>
        <dbReference type="EMBL" id="MBC8363260.1"/>
    </source>
</evidence>
<dbReference type="PROSITE" id="PS00093">
    <property type="entry name" value="N4_MTASE"/>
    <property type="match status" value="1"/>
</dbReference>
<dbReference type="GO" id="GO:0015667">
    <property type="term" value="F:site-specific DNA-methyltransferase (cytosine-N4-specific) activity"/>
    <property type="evidence" value="ECO:0007669"/>
    <property type="project" value="UniProtKB-EC"/>
</dbReference>
<evidence type="ECO:0000256" key="3">
    <source>
        <dbReference type="ARBA" id="ARBA00022679"/>
    </source>
</evidence>